<evidence type="ECO:0000256" key="1">
    <source>
        <dbReference type="SAM" id="MobiDB-lite"/>
    </source>
</evidence>
<feature type="region of interest" description="Disordered" evidence="1">
    <location>
        <begin position="95"/>
        <end position="127"/>
    </location>
</feature>
<sequence length="203" mass="22185">MQKLTGSASRMASVKGSAREWHLLKSCTARNSCCCTRQGTCPGVTSSRAAREQVHGDQSLHTVFSSQLITEPLAHLKAPAPWGGSPGRWDTGRPAGEWAQRHAGGRVNATRTRHSEGKPPLPHNHTQPLRLEPAVQLVRSLPCPCDRLASQREPRDNADRSRPQRARPLGLALALPAGVPLPLAYLRRPGHWQEHSAILGELR</sequence>
<gene>
    <name evidence="2" type="ORF">KIL84_014882</name>
</gene>
<keyword evidence="3" id="KW-1185">Reference proteome</keyword>
<dbReference type="AlphaFoldDB" id="A0A9D3XRJ4"/>
<protein>
    <submittedName>
        <fullName evidence="2">Uncharacterized protein</fullName>
    </submittedName>
</protein>
<accession>A0A9D3XRJ4</accession>
<feature type="region of interest" description="Disordered" evidence="1">
    <location>
        <begin position="147"/>
        <end position="167"/>
    </location>
</feature>
<name>A0A9D3XRJ4_9SAUR</name>
<proteinExistence type="predicted"/>
<dbReference type="EMBL" id="JAHDVG010000465">
    <property type="protein sequence ID" value="KAH1184266.1"/>
    <property type="molecule type" value="Genomic_DNA"/>
</dbReference>
<feature type="compositionally biased region" description="Basic and acidic residues" evidence="1">
    <location>
        <begin position="149"/>
        <end position="162"/>
    </location>
</feature>
<evidence type="ECO:0000313" key="3">
    <source>
        <dbReference type="Proteomes" id="UP000827986"/>
    </source>
</evidence>
<dbReference type="Proteomes" id="UP000827986">
    <property type="component" value="Unassembled WGS sequence"/>
</dbReference>
<reference evidence="2" key="1">
    <citation type="submission" date="2021-09" db="EMBL/GenBank/DDBJ databases">
        <title>The genome of Mauremys mutica provides insights into the evolution of semi-aquatic lifestyle.</title>
        <authorList>
            <person name="Gong S."/>
            <person name="Gao Y."/>
        </authorList>
    </citation>
    <scope>NUCLEOTIDE SEQUENCE</scope>
    <source>
        <strain evidence="2">MM-2020</strain>
        <tissue evidence="2">Muscle</tissue>
    </source>
</reference>
<organism evidence="2 3">
    <name type="scientific">Mauremys mutica</name>
    <name type="common">yellowpond turtle</name>
    <dbReference type="NCBI Taxonomy" id="74926"/>
    <lineage>
        <taxon>Eukaryota</taxon>
        <taxon>Metazoa</taxon>
        <taxon>Chordata</taxon>
        <taxon>Craniata</taxon>
        <taxon>Vertebrata</taxon>
        <taxon>Euteleostomi</taxon>
        <taxon>Archelosauria</taxon>
        <taxon>Testudinata</taxon>
        <taxon>Testudines</taxon>
        <taxon>Cryptodira</taxon>
        <taxon>Durocryptodira</taxon>
        <taxon>Testudinoidea</taxon>
        <taxon>Geoemydidae</taxon>
        <taxon>Geoemydinae</taxon>
        <taxon>Mauremys</taxon>
    </lineage>
</organism>
<evidence type="ECO:0000313" key="2">
    <source>
        <dbReference type="EMBL" id="KAH1184266.1"/>
    </source>
</evidence>
<comment type="caution">
    <text evidence="2">The sequence shown here is derived from an EMBL/GenBank/DDBJ whole genome shotgun (WGS) entry which is preliminary data.</text>
</comment>